<dbReference type="InterPro" id="IPR050546">
    <property type="entry name" value="Glycosyl_Hydrlase_16"/>
</dbReference>
<evidence type="ECO:0000256" key="1">
    <source>
        <dbReference type="ARBA" id="ARBA00006865"/>
    </source>
</evidence>
<keyword evidence="7" id="KW-1185">Reference proteome</keyword>
<evidence type="ECO:0000313" key="6">
    <source>
        <dbReference type="EMBL" id="EGG06441.1"/>
    </source>
</evidence>
<comment type="similarity">
    <text evidence="1">Belongs to the glycosyl hydrolase 16 family.</text>
</comment>
<dbReference type="InterPro" id="IPR000757">
    <property type="entry name" value="Beta-glucanase-like"/>
</dbReference>
<evidence type="ECO:0000256" key="2">
    <source>
        <dbReference type="ARBA" id="ARBA00022801"/>
    </source>
</evidence>
<dbReference type="RefSeq" id="XP_007410275.1">
    <property type="nucleotide sequence ID" value="XM_007410213.1"/>
</dbReference>
<dbReference type="GeneID" id="18934258"/>
<dbReference type="PANTHER" id="PTHR10963">
    <property type="entry name" value="GLYCOSYL HYDROLASE-RELATED"/>
    <property type="match status" value="1"/>
</dbReference>
<dbReference type="GO" id="GO:0009251">
    <property type="term" value="P:glucan catabolic process"/>
    <property type="evidence" value="ECO:0007669"/>
    <property type="project" value="TreeGrafter"/>
</dbReference>
<feature type="domain" description="GH16" evidence="5">
    <location>
        <begin position="65"/>
        <end position="330"/>
    </location>
</feature>
<dbReference type="STRING" id="747676.F4RML6"/>
<keyword evidence="2 6" id="KW-0378">Hydrolase</keyword>
<dbReference type="InParanoid" id="F4RML6"/>
<accession>F4RML6</accession>
<gene>
    <name evidence="6" type="ORF">MELLADRAFT_86670</name>
</gene>
<dbReference type="AlphaFoldDB" id="F4RML6"/>
<dbReference type="CDD" id="cd02181">
    <property type="entry name" value="GH16_fungal_Lam16A_glucanase"/>
    <property type="match status" value="1"/>
</dbReference>
<feature type="signal peptide" evidence="4">
    <location>
        <begin position="1"/>
        <end position="24"/>
    </location>
</feature>
<dbReference type="PANTHER" id="PTHR10963:SF24">
    <property type="entry name" value="GLYCOSIDASE C21B10.07-RELATED"/>
    <property type="match status" value="1"/>
</dbReference>
<keyword evidence="3" id="KW-0326">Glycosidase</keyword>
<sequence length="366" mass="39923">MIQISALKVAITMMVMITLPTTFASHEIPRPHHIKIQKKNHSHKSQKTRFTGLNRQVKPAGYVPGHYKLVSESSGHSFFDNWDFFSDADPTHGMVSYQPVDEAWKSGLVSTSPNSAKIQVDNSSWLGDGEPRKSVRITSKSTFKYGLLVLDAIKMPFGCSTWPAFWTVGDNWPMGGEIDIVEGVNMLTKNQMTLHTASGCSVQTPMSNSAMGTVLDKNCDAALDGNSGCGVSDPSEISFGKPFNDNGGGVFVMEWKQSGITIWRFARDQLPTDLTPGHQPNPDSWSSHPPLAHWSNDECNNLSNQFGEHRIVFDITLCGDWAGSQGAYTSGGQCGGSCSEAVKDPANFKDAAWEVASRSNLSTNMP</sequence>
<dbReference type="Pfam" id="PF26113">
    <property type="entry name" value="GH16_XgeA"/>
    <property type="match status" value="1"/>
</dbReference>
<evidence type="ECO:0000313" key="7">
    <source>
        <dbReference type="Proteomes" id="UP000001072"/>
    </source>
</evidence>
<protein>
    <submittedName>
        <fullName evidence="6">Family 16 glycoside hydrolase</fullName>
    </submittedName>
</protein>
<dbReference type="FunFam" id="2.60.120.200:FF:000114">
    <property type="entry name" value="Probable endo-1,3(4)-beta-glucanase NFIA_089530"/>
    <property type="match status" value="1"/>
</dbReference>
<evidence type="ECO:0000259" key="5">
    <source>
        <dbReference type="PROSITE" id="PS51762"/>
    </source>
</evidence>
<dbReference type="OrthoDB" id="2497484at2759"/>
<proteinExistence type="inferred from homology"/>
<dbReference type="GO" id="GO:0004553">
    <property type="term" value="F:hydrolase activity, hydrolyzing O-glycosyl compounds"/>
    <property type="evidence" value="ECO:0007669"/>
    <property type="project" value="InterPro"/>
</dbReference>
<feature type="chain" id="PRO_5003315274" evidence="4">
    <location>
        <begin position="25"/>
        <end position="366"/>
    </location>
</feature>
<dbReference type="SUPFAM" id="SSF49899">
    <property type="entry name" value="Concanavalin A-like lectins/glucanases"/>
    <property type="match status" value="1"/>
</dbReference>
<dbReference type="PROSITE" id="PS51762">
    <property type="entry name" value="GH16_2"/>
    <property type="match status" value="1"/>
</dbReference>
<evidence type="ECO:0000256" key="3">
    <source>
        <dbReference type="ARBA" id="ARBA00023295"/>
    </source>
</evidence>
<evidence type="ECO:0000256" key="4">
    <source>
        <dbReference type="SAM" id="SignalP"/>
    </source>
</evidence>
<reference evidence="7" key="1">
    <citation type="journal article" date="2011" name="Proc. Natl. Acad. Sci. U.S.A.">
        <title>Obligate biotrophy features unraveled by the genomic analysis of rust fungi.</title>
        <authorList>
            <person name="Duplessis S."/>
            <person name="Cuomo C.A."/>
            <person name="Lin Y.-C."/>
            <person name="Aerts A."/>
            <person name="Tisserant E."/>
            <person name="Veneault-Fourrey C."/>
            <person name="Joly D.L."/>
            <person name="Hacquard S."/>
            <person name="Amselem J."/>
            <person name="Cantarel B.L."/>
            <person name="Chiu R."/>
            <person name="Coutinho P.M."/>
            <person name="Feau N."/>
            <person name="Field M."/>
            <person name="Frey P."/>
            <person name="Gelhaye E."/>
            <person name="Goldberg J."/>
            <person name="Grabherr M.G."/>
            <person name="Kodira C.D."/>
            <person name="Kohler A."/>
            <person name="Kuees U."/>
            <person name="Lindquist E.A."/>
            <person name="Lucas S.M."/>
            <person name="Mago R."/>
            <person name="Mauceli E."/>
            <person name="Morin E."/>
            <person name="Murat C."/>
            <person name="Pangilinan J.L."/>
            <person name="Park R."/>
            <person name="Pearson M."/>
            <person name="Quesneville H."/>
            <person name="Rouhier N."/>
            <person name="Sakthikumar S."/>
            <person name="Salamov A.A."/>
            <person name="Schmutz J."/>
            <person name="Selles B."/>
            <person name="Shapiro H."/>
            <person name="Tanguay P."/>
            <person name="Tuskan G.A."/>
            <person name="Henrissat B."/>
            <person name="Van de Peer Y."/>
            <person name="Rouze P."/>
            <person name="Ellis J.G."/>
            <person name="Dodds P.N."/>
            <person name="Schein J.E."/>
            <person name="Zhong S."/>
            <person name="Hamelin R.C."/>
            <person name="Grigoriev I.V."/>
            <person name="Szabo L.J."/>
            <person name="Martin F."/>
        </authorList>
    </citation>
    <scope>NUCLEOTIDE SEQUENCE [LARGE SCALE GENOMIC DNA]</scope>
    <source>
        <strain evidence="7">98AG31 / pathotype 3-4-7</strain>
    </source>
</reference>
<name>F4RML6_MELLP</name>
<dbReference type="eggNOG" id="ENOG502RY4F">
    <property type="taxonomic scope" value="Eukaryota"/>
</dbReference>
<keyword evidence="4" id="KW-0732">Signal</keyword>
<dbReference type="HOGENOM" id="CLU_016972_2_1_1"/>
<organism evidence="7">
    <name type="scientific">Melampsora larici-populina (strain 98AG31 / pathotype 3-4-7)</name>
    <name type="common">Poplar leaf rust fungus</name>
    <dbReference type="NCBI Taxonomy" id="747676"/>
    <lineage>
        <taxon>Eukaryota</taxon>
        <taxon>Fungi</taxon>
        <taxon>Dikarya</taxon>
        <taxon>Basidiomycota</taxon>
        <taxon>Pucciniomycotina</taxon>
        <taxon>Pucciniomycetes</taxon>
        <taxon>Pucciniales</taxon>
        <taxon>Melampsoraceae</taxon>
        <taxon>Melampsora</taxon>
    </lineage>
</organism>
<dbReference type="EMBL" id="GL883108">
    <property type="protein sequence ID" value="EGG06441.1"/>
    <property type="molecule type" value="Genomic_DNA"/>
</dbReference>
<dbReference type="Proteomes" id="UP000001072">
    <property type="component" value="Unassembled WGS sequence"/>
</dbReference>
<dbReference type="Gene3D" id="2.60.120.200">
    <property type="match status" value="1"/>
</dbReference>
<dbReference type="KEGG" id="mlr:MELLADRAFT_86670"/>
<dbReference type="InterPro" id="IPR013320">
    <property type="entry name" value="ConA-like_dom_sf"/>
</dbReference>
<dbReference type="VEuPathDB" id="FungiDB:MELLADRAFT_86670"/>